<dbReference type="Proteomes" id="UP001549313">
    <property type="component" value="Unassembled WGS sequence"/>
</dbReference>
<gene>
    <name evidence="1" type="ORF">ABIE19_002476</name>
</gene>
<protein>
    <recommendedName>
        <fullName evidence="3">SRPBCC family protein</fullName>
    </recommendedName>
</protein>
<accession>A0ABV2RD84</accession>
<keyword evidence="2" id="KW-1185">Reference proteome</keyword>
<evidence type="ECO:0000313" key="2">
    <source>
        <dbReference type="Proteomes" id="UP001549313"/>
    </source>
</evidence>
<dbReference type="RefSeq" id="WP_354089493.1">
    <property type="nucleotide sequence ID" value="NZ_JBEPTF010000003.1"/>
</dbReference>
<organism evidence="1 2">
    <name type="scientific">Brevundimonas faecalis</name>
    <dbReference type="NCBI Taxonomy" id="947378"/>
    <lineage>
        <taxon>Bacteria</taxon>
        <taxon>Pseudomonadati</taxon>
        <taxon>Pseudomonadota</taxon>
        <taxon>Alphaproteobacteria</taxon>
        <taxon>Caulobacterales</taxon>
        <taxon>Caulobacteraceae</taxon>
        <taxon>Brevundimonas</taxon>
    </lineage>
</organism>
<reference evidence="1 2" key="1">
    <citation type="submission" date="2024-06" db="EMBL/GenBank/DDBJ databases">
        <title>Sorghum-associated microbial communities from plants grown in Nebraska, USA.</title>
        <authorList>
            <person name="Schachtman D."/>
        </authorList>
    </citation>
    <scope>NUCLEOTIDE SEQUENCE [LARGE SCALE GENOMIC DNA]</scope>
    <source>
        <strain evidence="1 2">2814</strain>
    </source>
</reference>
<dbReference type="EMBL" id="JBEPTF010000003">
    <property type="protein sequence ID" value="MET4684539.1"/>
    <property type="molecule type" value="Genomic_DNA"/>
</dbReference>
<comment type="caution">
    <text evidence="1">The sequence shown here is derived from an EMBL/GenBank/DDBJ whole genome shotgun (WGS) entry which is preliminary data.</text>
</comment>
<dbReference type="SUPFAM" id="SSF55961">
    <property type="entry name" value="Bet v1-like"/>
    <property type="match status" value="1"/>
</dbReference>
<sequence>MIGQGAGAVRSLEWAKGVRFEEHVTTWKPEHELAWTFHIGAQASRLILDEHLTVDSDYLRLEEGRYRIEPTADGGSDLILTTRYWIRTPMNGYAAWWGGVFLGDFHRNVLNIIKTRAEA</sequence>
<evidence type="ECO:0000313" key="1">
    <source>
        <dbReference type="EMBL" id="MET4684539.1"/>
    </source>
</evidence>
<name>A0ABV2RD84_9CAUL</name>
<proteinExistence type="predicted"/>
<evidence type="ECO:0008006" key="3">
    <source>
        <dbReference type="Google" id="ProtNLM"/>
    </source>
</evidence>